<dbReference type="GO" id="GO:0004392">
    <property type="term" value="F:heme oxygenase (decyclizing) activity"/>
    <property type="evidence" value="ECO:0007669"/>
    <property type="project" value="InterPro"/>
</dbReference>
<reference evidence="1 2" key="1">
    <citation type="submission" date="2018-06" db="EMBL/GenBank/DDBJ databases">
        <title>Complete genome of Desulfovibrio indonesiensis P37SLT.</title>
        <authorList>
            <person name="Crispim J.S."/>
            <person name="Vidigal P.M.P."/>
            <person name="Silva L.C.F."/>
            <person name="Laguardia C.N."/>
            <person name="Araujo L.C."/>
            <person name="Dias R.S."/>
            <person name="Sousa M.P."/>
            <person name="Paula S.O."/>
            <person name="Silva C."/>
        </authorList>
    </citation>
    <scope>NUCLEOTIDE SEQUENCE [LARGE SCALE GENOMIC DNA]</scope>
    <source>
        <strain evidence="1 2">P37SLT</strain>
    </source>
</reference>
<protein>
    <recommendedName>
        <fullName evidence="3">Heme oxygenase</fullName>
    </recommendedName>
</protein>
<dbReference type="SUPFAM" id="SSF48613">
    <property type="entry name" value="Heme oxygenase-like"/>
    <property type="match status" value="1"/>
</dbReference>
<dbReference type="Pfam" id="PF01126">
    <property type="entry name" value="Heme_oxygenase"/>
    <property type="match status" value="1"/>
</dbReference>
<evidence type="ECO:0008006" key="3">
    <source>
        <dbReference type="Google" id="ProtNLM"/>
    </source>
</evidence>
<dbReference type="EMBL" id="QMIE01000001">
    <property type="protein sequence ID" value="TVM19708.1"/>
    <property type="molecule type" value="Genomic_DNA"/>
</dbReference>
<dbReference type="AlphaFoldDB" id="A0A7M3MJE9"/>
<accession>A0A7M3MJE9</accession>
<dbReference type="InterPro" id="IPR016084">
    <property type="entry name" value="Haem_Oase-like_multi-hlx"/>
</dbReference>
<dbReference type="CDD" id="cd19166">
    <property type="entry name" value="HemeO-bac"/>
    <property type="match status" value="1"/>
</dbReference>
<dbReference type="GO" id="GO:0006788">
    <property type="term" value="P:heme oxidation"/>
    <property type="evidence" value="ECO:0007669"/>
    <property type="project" value="InterPro"/>
</dbReference>
<dbReference type="Proteomes" id="UP000448292">
    <property type="component" value="Unassembled WGS sequence"/>
</dbReference>
<keyword evidence="2" id="KW-1185">Reference proteome</keyword>
<dbReference type="InterPro" id="IPR016053">
    <property type="entry name" value="Haem_Oase-like"/>
</dbReference>
<comment type="caution">
    <text evidence="1">The sequence shown here is derived from an EMBL/GenBank/DDBJ whole genome shotgun (WGS) entry which is preliminary data.</text>
</comment>
<gene>
    <name evidence="1" type="ORF">DPQ33_00270</name>
</gene>
<evidence type="ECO:0000313" key="2">
    <source>
        <dbReference type="Proteomes" id="UP000448292"/>
    </source>
</evidence>
<proteinExistence type="predicted"/>
<sequence length="194" mass="21641">MSRLRDSIQDLHDQAQDTAPLDAILSRSITQPEYTAVLGRLYGFTVPLETLLDRSLRGFELNHPYSDLMRAPDLYKDLIYFGVTGNELRNMPQARLPSTLELPAALGMLYLMEGSRLGGIIIARNLEDCLGLGPDCGTAYFSSYGKDPHALKDDFDRQLVSWVAMTREDDAVINGARDGFAALIAWMNAMERSH</sequence>
<dbReference type="Gene3D" id="1.20.910.10">
    <property type="entry name" value="Heme oxygenase-like"/>
    <property type="match status" value="1"/>
</dbReference>
<name>A0A7M3MJE9_9BACT</name>
<evidence type="ECO:0000313" key="1">
    <source>
        <dbReference type="EMBL" id="TVM19708.1"/>
    </source>
</evidence>
<organism evidence="1 2">
    <name type="scientific">Oceanidesulfovibrio indonesiensis</name>
    <dbReference type="NCBI Taxonomy" id="54767"/>
    <lineage>
        <taxon>Bacteria</taxon>
        <taxon>Pseudomonadati</taxon>
        <taxon>Thermodesulfobacteriota</taxon>
        <taxon>Desulfovibrionia</taxon>
        <taxon>Desulfovibrionales</taxon>
        <taxon>Desulfovibrionaceae</taxon>
        <taxon>Oceanidesulfovibrio</taxon>
    </lineage>
</organism>